<dbReference type="InterPro" id="IPR027417">
    <property type="entry name" value="P-loop_NTPase"/>
</dbReference>
<dbReference type="GO" id="GO:0005524">
    <property type="term" value="F:ATP binding"/>
    <property type="evidence" value="ECO:0007669"/>
    <property type="project" value="UniProtKB-KW"/>
</dbReference>
<comment type="caution">
    <text evidence="11">The sequence shown here is derived from an EMBL/GenBank/DDBJ whole genome shotgun (WGS) entry which is preliminary data.</text>
</comment>
<dbReference type="SUPFAM" id="SSF52540">
    <property type="entry name" value="P-loop containing nucleoside triphosphate hydrolases"/>
    <property type="match status" value="2"/>
</dbReference>
<comment type="subcellular location">
    <subcellularLocation>
        <location evidence="1">Cell membrane</location>
        <topology evidence="1">Peripheral membrane protein</topology>
    </subcellularLocation>
</comment>
<dbReference type="EMBL" id="SLZR01000003">
    <property type="protein sequence ID" value="TCS42358.1"/>
    <property type="molecule type" value="Genomic_DNA"/>
</dbReference>
<name>A0A4R3I905_9GAMM</name>
<evidence type="ECO:0000256" key="6">
    <source>
        <dbReference type="ARBA" id="ARBA00022741"/>
    </source>
</evidence>
<dbReference type="InterPro" id="IPR003439">
    <property type="entry name" value="ABC_transporter-like_ATP-bd"/>
</dbReference>
<reference evidence="11 12" key="1">
    <citation type="submission" date="2019-03" db="EMBL/GenBank/DDBJ databases">
        <title>Genomic Encyclopedia of Archaeal and Bacterial Type Strains, Phase II (KMG-II): from individual species to whole genera.</title>
        <authorList>
            <person name="Goeker M."/>
        </authorList>
    </citation>
    <scope>NUCLEOTIDE SEQUENCE [LARGE SCALE GENOMIC DNA]</scope>
    <source>
        <strain evidence="11 12">DSM 15388</strain>
    </source>
</reference>
<evidence type="ECO:0000256" key="8">
    <source>
        <dbReference type="ARBA" id="ARBA00022967"/>
    </source>
</evidence>
<keyword evidence="8" id="KW-1278">Translocase</keyword>
<dbReference type="CDD" id="cd03215">
    <property type="entry name" value="ABC_Carb_Monos_II"/>
    <property type="match status" value="1"/>
</dbReference>
<dbReference type="InterPro" id="IPR017871">
    <property type="entry name" value="ABC_transporter-like_CS"/>
</dbReference>
<evidence type="ECO:0000256" key="2">
    <source>
        <dbReference type="ARBA" id="ARBA00022448"/>
    </source>
</evidence>
<dbReference type="PANTHER" id="PTHR43790:SF4">
    <property type="entry name" value="GUANOSINE IMPORT ATP-BINDING PROTEIN NUPO"/>
    <property type="match status" value="1"/>
</dbReference>
<keyword evidence="3" id="KW-1003">Cell membrane</keyword>
<feature type="domain" description="ABC transporter" evidence="10">
    <location>
        <begin position="259"/>
        <end position="503"/>
    </location>
</feature>
<dbReference type="Gene3D" id="3.40.50.300">
    <property type="entry name" value="P-loop containing nucleotide triphosphate hydrolases"/>
    <property type="match status" value="2"/>
</dbReference>
<evidence type="ECO:0000256" key="4">
    <source>
        <dbReference type="ARBA" id="ARBA00022597"/>
    </source>
</evidence>
<dbReference type="PROSITE" id="PS00211">
    <property type="entry name" value="ABC_TRANSPORTER_1"/>
    <property type="match status" value="2"/>
</dbReference>
<dbReference type="GO" id="GO:0005886">
    <property type="term" value="C:plasma membrane"/>
    <property type="evidence" value="ECO:0007669"/>
    <property type="project" value="UniProtKB-SubCell"/>
</dbReference>
<sequence>MITDSSPLRLSLRGITKRYPGCVANNKIDLDIHAGDIHALLGENGAGKSTLMKVIYGLVKPDEGDVLWEGEPVAIKDPAFARQMGIGMVFQHFSLFDTLTVTENIALALGKEAGDLPSLAKKIKAVSEKYGMTIQPDRLVHSLSVGERQRVEIVRCLVQDIKLLILDEPTSVLTPQEVDTLFETLRQLASEGCSILFISHKLQEVKALCHRATVLRAGEVSGHCLTENEDAASLARMMVGADTPITATFAKQFGTEPVLQVKQLSIPSESHFGMSLKDINLTVNAGEIVGIAGVAGNGQEELLASLSGETLSPPGTLFFKGQDVAQRRPNHRRALGLGFVPEERLGRGAIPDMSLTENSLLTGFLMNLLRKGFVHWNRTRNFTDRINNEFQVKTAGREATANSLSGGNLQKFIIGREILQQPDILVAAHPTWGVDIGAATAIHKALIALRNQGAAILVVSEDIDELFLIADRIGAICDGRISPLTPTEHASIEIVGRQMAGDFQAAS</sequence>
<keyword evidence="7 11" id="KW-0067">ATP-binding</keyword>
<dbReference type="InterPro" id="IPR003593">
    <property type="entry name" value="AAA+_ATPase"/>
</dbReference>
<protein>
    <submittedName>
        <fullName evidence="11">Simple sugar transport system ATP-binding protein</fullName>
    </submittedName>
</protein>
<keyword evidence="6" id="KW-0547">Nucleotide-binding</keyword>
<dbReference type="PANTHER" id="PTHR43790">
    <property type="entry name" value="CARBOHYDRATE TRANSPORT ATP-BINDING PROTEIN MG119-RELATED"/>
    <property type="match status" value="1"/>
</dbReference>
<keyword evidence="12" id="KW-1185">Reference proteome</keyword>
<dbReference type="InterPro" id="IPR050107">
    <property type="entry name" value="ABC_carbohydrate_import_ATPase"/>
</dbReference>
<dbReference type="SMART" id="SM00382">
    <property type="entry name" value="AAA"/>
    <property type="match status" value="1"/>
</dbReference>
<keyword evidence="9" id="KW-0472">Membrane</keyword>
<evidence type="ECO:0000313" key="11">
    <source>
        <dbReference type="EMBL" id="TCS42358.1"/>
    </source>
</evidence>
<organism evidence="11 12">
    <name type="scientific">Reinekea marinisedimentorum</name>
    <dbReference type="NCBI Taxonomy" id="230495"/>
    <lineage>
        <taxon>Bacteria</taxon>
        <taxon>Pseudomonadati</taxon>
        <taxon>Pseudomonadota</taxon>
        <taxon>Gammaproteobacteria</taxon>
        <taxon>Oceanospirillales</taxon>
        <taxon>Saccharospirillaceae</taxon>
        <taxon>Reinekea</taxon>
    </lineage>
</organism>
<keyword evidence="2" id="KW-0813">Transport</keyword>
<proteinExistence type="predicted"/>
<evidence type="ECO:0000256" key="9">
    <source>
        <dbReference type="ARBA" id="ARBA00023136"/>
    </source>
</evidence>
<dbReference type="Proteomes" id="UP000295793">
    <property type="component" value="Unassembled WGS sequence"/>
</dbReference>
<dbReference type="PROSITE" id="PS50893">
    <property type="entry name" value="ABC_TRANSPORTER_2"/>
    <property type="match status" value="2"/>
</dbReference>
<dbReference type="AlphaFoldDB" id="A0A4R3I905"/>
<dbReference type="FunFam" id="3.40.50.300:FF:000127">
    <property type="entry name" value="Ribose import ATP-binding protein RbsA"/>
    <property type="match status" value="1"/>
</dbReference>
<dbReference type="Pfam" id="PF00005">
    <property type="entry name" value="ABC_tran"/>
    <property type="match status" value="2"/>
</dbReference>
<evidence type="ECO:0000256" key="5">
    <source>
        <dbReference type="ARBA" id="ARBA00022737"/>
    </source>
</evidence>
<dbReference type="RefSeq" id="WP_243645766.1">
    <property type="nucleotide sequence ID" value="NZ_SLZR01000003.1"/>
</dbReference>
<evidence type="ECO:0000256" key="3">
    <source>
        <dbReference type="ARBA" id="ARBA00022475"/>
    </source>
</evidence>
<feature type="domain" description="ABC transporter" evidence="10">
    <location>
        <begin position="10"/>
        <end position="242"/>
    </location>
</feature>
<gene>
    <name evidence="11" type="ORF">BCF53_10319</name>
</gene>
<evidence type="ECO:0000313" key="12">
    <source>
        <dbReference type="Proteomes" id="UP000295793"/>
    </source>
</evidence>
<keyword evidence="5" id="KW-0677">Repeat</keyword>
<keyword evidence="4 11" id="KW-0762">Sugar transport</keyword>
<accession>A0A4R3I905</accession>
<dbReference type="GO" id="GO:0016887">
    <property type="term" value="F:ATP hydrolysis activity"/>
    <property type="evidence" value="ECO:0007669"/>
    <property type="project" value="InterPro"/>
</dbReference>
<evidence type="ECO:0000259" key="10">
    <source>
        <dbReference type="PROSITE" id="PS50893"/>
    </source>
</evidence>
<dbReference type="CDD" id="cd03216">
    <property type="entry name" value="ABC_Carb_Monos_I"/>
    <property type="match status" value="1"/>
</dbReference>
<evidence type="ECO:0000256" key="7">
    <source>
        <dbReference type="ARBA" id="ARBA00022840"/>
    </source>
</evidence>
<evidence type="ECO:0000256" key="1">
    <source>
        <dbReference type="ARBA" id="ARBA00004202"/>
    </source>
</evidence>